<keyword evidence="7" id="KW-1185">Reference proteome</keyword>
<feature type="transmembrane region" description="Helical" evidence="6">
    <location>
        <begin position="65"/>
        <end position="88"/>
    </location>
</feature>
<evidence type="ECO:0000256" key="2">
    <source>
        <dbReference type="ARBA" id="ARBA00022692"/>
    </source>
</evidence>
<dbReference type="InterPro" id="IPR028110">
    <property type="entry name" value="TMEM254"/>
</dbReference>
<evidence type="ECO:0000256" key="3">
    <source>
        <dbReference type="ARBA" id="ARBA00022989"/>
    </source>
</evidence>
<evidence type="ECO:0000256" key="4">
    <source>
        <dbReference type="ARBA" id="ARBA00023136"/>
    </source>
</evidence>
<comment type="subcellular location">
    <subcellularLocation>
        <location evidence="1">Membrane</location>
        <topology evidence="1">Multi-pass membrane protein</topology>
    </subcellularLocation>
</comment>
<dbReference type="Proteomes" id="UP000694888">
    <property type="component" value="Unplaced"/>
</dbReference>
<evidence type="ECO:0000313" key="7">
    <source>
        <dbReference type="Proteomes" id="UP000694888"/>
    </source>
</evidence>
<sequence>MAGRKTNSAAEFDRDCFVLPHLLWVILIPPLEYIEFMAGFAPYDIPWYFGPLATFGEFMGTQHPVLSFRLCMFTIILHSTEAVISLILCRNRGFSVGATIKWILSAYVYGIFSVLKLLPLKPPTKTV</sequence>
<dbReference type="PANTHER" id="PTHR34104:SF3">
    <property type="entry name" value="TRANSMEMBRANE PROTEIN 254"/>
    <property type="match status" value="1"/>
</dbReference>
<evidence type="ECO:0000256" key="6">
    <source>
        <dbReference type="SAM" id="Phobius"/>
    </source>
</evidence>
<keyword evidence="4 6" id="KW-0472">Membrane</keyword>
<keyword evidence="3 6" id="KW-1133">Transmembrane helix</keyword>
<dbReference type="PANTHER" id="PTHR34104">
    <property type="entry name" value="TRANSMEMBRANE PROTEIN 254"/>
    <property type="match status" value="1"/>
</dbReference>
<evidence type="ECO:0000256" key="1">
    <source>
        <dbReference type="ARBA" id="ARBA00004141"/>
    </source>
</evidence>
<evidence type="ECO:0000313" key="8">
    <source>
        <dbReference type="RefSeq" id="XP_005111040.1"/>
    </source>
</evidence>
<accession>A0ABM0K840</accession>
<dbReference type="GeneID" id="101845734"/>
<organism evidence="7 8">
    <name type="scientific">Aplysia californica</name>
    <name type="common">California sea hare</name>
    <dbReference type="NCBI Taxonomy" id="6500"/>
    <lineage>
        <taxon>Eukaryota</taxon>
        <taxon>Metazoa</taxon>
        <taxon>Spiralia</taxon>
        <taxon>Lophotrochozoa</taxon>
        <taxon>Mollusca</taxon>
        <taxon>Gastropoda</taxon>
        <taxon>Heterobranchia</taxon>
        <taxon>Euthyneura</taxon>
        <taxon>Tectipleura</taxon>
        <taxon>Aplysiida</taxon>
        <taxon>Aplysioidea</taxon>
        <taxon>Aplysiidae</taxon>
        <taxon>Aplysia</taxon>
    </lineage>
</organism>
<dbReference type="Pfam" id="PF14934">
    <property type="entry name" value="TMEM254"/>
    <property type="match status" value="1"/>
</dbReference>
<keyword evidence="2 6" id="KW-0812">Transmembrane</keyword>
<reference evidence="8" key="1">
    <citation type="submission" date="2025-08" db="UniProtKB">
        <authorList>
            <consortium name="RefSeq"/>
        </authorList>
    </citation>
    <scope>IDENTIFICATION</scope>
</reference>
<proteinExistence type="predicted"/>
<protein>
    <recommendedName>
        <fullName evidence="5">Transmembrane protein 254</fullName>
    </recommendedName>
</protein>
<dbReference type="RefSeq" id="XP_005111040.1">
    <property type="nucleotide sequence ID" value="XM_005110983.2"/>
</dbReference>
<evidence type="ECO:0000256" key="5">
    <source>
        <dbReference type="ARBA" id="ARBA00034834"/>
    </source>
</evidence>
<feature type="transmembrane region" description="Helical" evidence="6">
    <location>
        <begin position="21"/>
        <end position="45"/>
    </location>
</feature>
<feature type="transmembrane region" description="Helical" evidence="6">
    <location>
        <begin position="100"/>
        <end position="118"/>
    </location>
</feature>
<gene>
    <name evidence="8" type="primary">LOC101845734</name>
</gene>
<name>A0ABM0K840_APLCA</name>